<dbReference type="VEuPathDB" id="FungiDB:BO78DRAFT_237571"/>
<dbReference type="EMBL" id="KZ826323">
    <property type="protein sequence ID" value="PYI10284.1"/>
    <property type="molecule type" value="Genomic_DNA"/>
</dbReference>
<proteinExistence type="predicted"/>
<sequence>MERGLSLHGGEYGGHGGGPPFDVAGLSQSGGREVGGRGGGRGRGRGKGRERKAECETRQAGNNARVRQEIGMFPADVRPVRSVMKRARSTRKIPVRHPLQLPYVLITPSVSTPWGLKETPLPQGQIGLAINATSIQTSASEPPKCNPKIYLQSQKAALADKCNSSIHSNDMPTPYSWP</sequence>
<keyword evidence="3" id="KW-1185">Reference proteome</keyword>
<feature type="compositionally biased region" description="Basic residues" evidence="1">
    <location>
        <begin position="40"/>
        <end position="50"/>
    </location>
</feature>
<reference evidence="2 3" key="1">
    <citation type="submission" date="2018-02" db="EMBL/GenBank/DDBJ databases">
        <title>The genomes of Aspergillus section Nigri reveals drivers in fungal speciation.</title>
        <authorList>
            <consortium name="DOE Joint Genome Institute"/>
            <person name="Vesth T.C."/>
            <person name="Nybo J."/>
            <person name="Theobald S."/>
            <person name="Brandl J."/>
            <person name="Frisvad J.C."/>
            <person name="Nielsen K.F."/>
            <person name="Lyhne E.K."/>
            <person name="Kogle M.E."/>
            <person name="Kuo A."/>
            <person name="Riley R."/>
            <person name="Clum A."/>
            <person name="Nolan M."/>
            <person name="Lipzen A."/>
            <person name="Salamov A."/>
            <person name="Henrissat B."/>
            <person name="Wiebenga A."/>
            <person name="De vries R.P."/>
            <person name="Grigoriev I.V."/>
            <person name="Mortensen U.H."/>
            <person name="Andersen M.R."/>
            <person name="Baker S.E."/>
        </authorList>
    </citation>
    <scope>NUCLEOTIDE SEQUENCE [LARGE SCALE GENOMIC DNA]</scope>
    <source>
        <strain evidence="2 3">CBS 121057</strain>
    </source>
</reference>
<dbReference type="AlphaFoldDB" id="A0A319EYW5"/>
<organism evidence="2 3">
    <name type="scientific">Aspergillus sclerotiicarbonarius (strain CBS 121057 / IBT 28362)</name>
    <dbReference type="NCBI Taxonomy" id="1448318"/>
    <lineage>
        <taxon>Eukaryota</taxon>
        <taxon>Fungi</taxon>
        <taxon>Dikarya</taxon>
        <taxon>Ascomycota</taxon>
        <taxon>Pezizomycotina</taxon>
        <taxon>Eurotiomycetes</taxon>
        <taxon>Eurotiomycetidae</taxon>
        <taxon>Eurotiales</taxon>
        <taxon>Aspergillaceae</taxon>
        <taxon>Aspergillus</taxon>
        <taxon>Aspergillus subgen. Circumdati</taxon>
    </lineage>
</organism>
<dbReference type="Proteomes" id="UP000248423">
    <property type="component" value="Unassembled WGS sequence"/>
</dbReference>
<gene>
    <name evidence="2" type="ORF">BO78DRAFT_237571</name>
</gene>
<evidence type="ECO:0000313" key="3">
    <source>
        <dbReference type="Proteomes" id="UP000248423"/>
    </source>
</evidence>
<accession>A0A319EYW5</accession>
<evidence type="ECO:0000313" key="2">
    <source>
        <dbReference type="EMBL" id="PYI10284.1"/>
    </source>
</evidence>
<feature type="region of interest" description="Disordered" evidence="1">
    <location>
        <begin position="1"/>
        <end position="62"/>
    </location>
</feature>
<protein>
    <submittedName>
        <fullName evidence="2">Uncharacterized protein</fullName>
    </submittedName>
</protein>
<feature type="compositionally biased region" description="Gly residues" evidence="1">
    <location>
        <begin position="10"/>
        <end position="19"/>
    </location>
</feature>
<evidence type="ECO:0000256" key="1">
    <source>
        <dbReference type="SAM" id="MobiDB-lite"/>
    </source>
</evidence>
<name>A0A319EYW5_ASPSB</name>